<gene>
    <name evidence="2" type="ORF">UC34_14615</name>
</gene>
<keyword evidence="1" id="KW-0472">Membrane</keyword>
<sequence>MELFSAGLEVFFRTLVVVGVFAILMRFACTNFGQGLLVWVLGVLVGFGLTAGGDIYHWLTVGDYPRFVGESQEVTFRSGDYLVLVKTHLVAGAIGIVVAIGVYEYFVGDRRWF</sequence>
<reference evidence="3" key="1">
    <citation type="submission" date="2015-02" db="EMBL/GenBank/DDBJ databases">
        <title>Complete Genome Sequencing of Pandoraea vervacti NS15 sp. nov.</title>
        <authorList>
            <person name="Chan K.-G."/>
        </authorList>
    </citation>
    <scope>NUCLEOTIDE SEQUENCE [LARGE SCALE GENOMIC DNA]</scope>
    <source>
        <strain evidence="3">NS15</strain>
    </source>
</reference>
<feature type="transmembrane region" description="Helical" evidence="1">
    <location>
        <begin position="6"/>
        <end position="24"/>
    </location>
</feature>
<dbReference type="EMBL" id="CP010897">
    <property type="protein sequence ID" value="AJP57875.2"/>
    <property type="molecule type" value="Genomic_DNA"/>
</dbReference>
<name>A0ABN4G2N3_9BURK</name>
<protein>
    <submittedName>
        <fullName evidence="2">Uncharacterized protein</fullName>
    </submittedName>
</protein>
<dbReference type="RefSeq" id="WP_072617482.1">
    <property type="nucleotide sequence ID" value="NZ_CP010897.2"/>
</dbReference>
<feature type="transmembrane region" description="Helical" evidence="1">
    <location>
        <begin position="89"/>
        <end position="107"/>
    </location>
</feature>
<accession>A0ABN4G2N3</accession>
<dbReference type="Proteomes" id="UP000035085">
    <property type="component" value="Chromosome"/>
</dbReference>
<keyword evidence="3" id="KW-1185">Reference proteome</keyword>
<evidence type="ECO:0000313" key="2">
    <source>
        <dbReference type="EMBL" id="AJP57875.2"/>
    </source>
</evidence>
<proteinExistence type="predicted"/>
<keyword evidence="1" id="KW-1133">Transmembrane helix</keyword>
<organism evidence="2 3">
    <name type="scientific">Pandoraea vervacti</name>
    <dbReference type="NCBI Taxonomy" id="656178"/>
    <lineage>
        <taxon>Bacteria</taxon>
        <taxon>Pseudomonadati</taxon>
        <taxon>Pseudomonadota</taxon>
        <taxon>Betaproteobacteria</taxon>
        <taxon>Burkholderiales</taxon>
        <taxon>Burkholderiaceae</taxon>
        <taxon>Pandoraea</taxon>
    </lineage>
</organism>
<feature type="transmembrane region" description="Helical" evidence="1">
    <location>
        <begin position="36"/>
        <end position="59"/>
    </location>
</feature>
<evidence type="ECO:0000313" key="3">
    <source>
        <dbReference type="Proteomes" id="UP000035085"/>
    </source>
</evidence>
<keyword evidence="1" id="KW-0812">Transmembrane</keyword>
<evidence type="ECO:0000256" key="1">
    <source>
        <dbReference type="SAM" id="Phobius"/>
    </source>
</evidence>